<dbReference type="NCBIfam" id="TIGR00229">
    <property type="entry name" value="sensory_box"/>
    <property type="match status" value="2"/>
</dbReference>
<dbReference type="SUPFAM" id="SSF47384">
    <property type="entry name" value="Homodimeric domain of signal transducing histidine kinase"/>
    <property type="match status" value="1"/>
</dbReference>
<comment type="catalytic activity">
    <reaction evidence="1">
        <text>ATP + protein L-histidine = ADP + protein N-phospho-L-histidine.</text>
        <dbReference type="EC" id="2.7.13.3"/>
    </reaction>
</comment>
<feature type="transmembrane region" description="Helical" evidence="9">
    <location>
        <begin position="7"/>
        <end position="27"/>
    </location>
</feature>
<protein>
    <recommendedName>
        <fullName evidence="2">histidine kinase</fullName>
        <ecNumber evidence="2">2.7.13.3</ecNumber>
    </recommendedName>
</protein>
<evidence type="ECO:0000259" key="11">
    <source>
        <dbReference type="PROSITE" id="PS50112"/>
    </source>
</evidence>
<dbReference type="InterPro" id="IPR004358">
    <property type="entry name" value="Sig_transdc_His_kin-like_C"/>
</dbReference>
<dbReference type="InterPro" id="IPR003594">
    <property type="entry name" value="HATPase_dom"/>
</dbReference>
<keyword evidence="14" id="KW-1185">Reference proteome</keyword>
<dbReference type="PROSITE" id="PS50109">
    <property type="entry name" value="HIS_KIN"/>
    <property type="match status" value="1"/>
</dbReference>
<dbReference type="EMBL" id="JAFBCV010000001">
    <property type="protein sequence ID" value="MBM7837402.1"/>
    <property type="molecule type" value="Genomic_DNA"/>
</dbReference>
<dbReference type="PROSITE" id="PS50112">
    <property type="entry name" value="PAS"/>
    <property type="match status" value="1"/>
</dbReference>
<dbReference type="Gene3D" id="3.30.565.10">
    <property type="entry name" value="Histidine kinase-like ATPase, C-terminal domain"/>
    <property type="match status" value="1"/>
</dbReference>
<dbReference type="InterPro" id="IPR000700">
    <property type="entry name" value="PAS-assoc_C"/>
</dbReference>
<proteinExistence type="predicted"/>
<dbReference type="SMART" id="SM00091">
    <property type="entry name" value="PAS"/>
    <property type="match status" value="2"/>
</dbReference>
<dbReference type="InterPro" id="IPR013656">
    <property type="entry name" value="PAS_4"/>
</dbReference>
<name>A0ABS2SSZ6_9BACI</name>
<dbReference type="PANTHER" id="PTHR43065:SF34">
    <property type="entry name" value="SPORULATION KINASE A"/>
    <property type="match status" value="1"/>
</dbReference>
<evidence type="ECO:0000256" key="6">
    <source>
        <dbReference type="ARBA" id="ARBA00022777"/>
    </source>
</evidence>
<feature type="transmembrane region" description="Helical" evidence="9">
    <location>
        <begin position="39"/>
        <end position="57"/>
    </location>
</feature>
<keyword evidence="8" id="KW-0902">Two-component regulatory system</keyword>
<evidence type="ECO:0000313" key="14">
    <source>
        <dbReference type="Proteomes" id="UP001179280"/>
    </source>
</evidence>
<evidence type="ECO:0000256" key="8">
    <source>
        <dbReference type="ARBA" id="ARBA00023012"/>
    </source>
</evidence>
<dbReference type="SMART" id="SM00388">
    <property type="entry name" value="HisKA"/>
    <property type="match status" value="1"/>
</dbReference>
<evidence type="ECO:0000313" key="13">
    <source>
        <dbReference type="EMBL" id="MBM7837402.1"/>
    </source>
</evidence>
<keyword evidence="3" id="KW-0597">Phosphoprotein</keyword>
<accession>A0ABS2SSZ6</accession>
<dbReference type="SUPFAM" id="SSF55874">
    <property type="entry name" value="ATPase domain of HSP90 chaperone/DNA topoisomerase II/histidine kinase"/>
    <property type="match status" value="1"/>
</dbReference>
<dbReference type="InterPro" id="IPR005467">
    <property type="entry name" value="His_kinase_dom"/>
</dbReference>
<feature type="domain" description="Histidine kinase" evidence="10">
    <location>
        <begin position="338"/>
        <end position="538"/>
    </location>
</feature>
<dbReference type="InterPro" id="IPR036097">
    <property type="entry name" value="HisK_dim/P_sf"/>
</dbReference>
<dbReference type="CDD" id="cd00130">
    <property type="entry name" value="PAS"/>
    <property type="match status" value="1"/>
</dbReference>
<dbReference type="RefSeq" id="WP_204464317.1">
    <property type="nucleotide sequence ID" value="NZ_JAFBCV010000001.1"/>
</dbReference>
<evidence type="ECO:0000259" key="12">
    <source>
        <dbReference type="PROSITE" id="PS50113"/>
    </source>
</evidence>
<evidence type="ECO:0000256" key="1">
    <source>
        <dbReference type="ARBA" id="ARBA00000085"/>
    </source>
</evidence>
<dbReference type="SUPFAM" id="SSF55785">
    <property type="entry name" value="PYP-like sensor domain (PAS domain)"/>
    <property type="match status" value="2"/>
</dbReference>
<dbReference type="Pfam" id="PF00512">
    <property type="entry name" value="HisKA"/>
    <property type="match status" value="1"/>
</dbReference>
<evidence type="ECO:0000256" key="2">
    <source>
        <dbReference type="ARBA" id="ARBA00012438"/>
    </source>
</evidence>
<dbReference type="PRINTS" id="PR00344">
    <property type="entry name" value="BCTRLSENSOR"/>
</dbReference>
<dbReference type="Gene3D" id="1.10.287.130">
    <property type="match status" value="1"/>
</dbReference>
<dbReference type="PROSITE" id="PS50113">
    <property type="entry name" value="PAC"/>
    <property type="match status" value="1"/>
</dbReference>
<reference evidence="13" key="1">
    <citation type="submission" date="2021-01" db="EMBL/GenBank/DDBJ databases">
        <title>Genomic Encyclopedia of Type Strains, Phase IV (KMG-IV): sequencing the most valuable type-strain genomes for metagenomic binning, comparative biology and taxonomic classification.</title>
        <authorList>
            <person name="Goeker M."/>
        </authorList>
    </citation>
    <scope>NUCLEOTIDE SEQUENCE</scope>
    <source>
        <strain evidence="13">DSM 21943</strain>
    </source>
</reference>
<dbReference type="Pfam" id="PF00989">
    <property type="entry name" value="PAS"/>
    <property type="match status" value="1"/>
</dbReference>
<gene>
    <name evidence="13" type="ORF">JOC54_000633</name>
</gene>
<feature type="domain" description="PAS" evidence="11">
    <location>
        <begin position="200"/>
        <end position="270"/>
    </location>
</feature>
<dbReference type="InterPro" id="IPR000014">
    <property type="entry name" value="PAS"/>
</dbReference>
<dbReference type="Pfam" id="PF08448">
    <property type="entry name" value="PAS_4"/>
    <property type="match status" value="1"/>
</dbReference>
<evidence type="ECO:0000256" key="7">
    <source>
        <dbReference type="ARBA" id="ARBA00022840"/>
    </source>
</evidence>
<organism evidence="13 14">
    <name type="scientific">Shouchella xiaoxiensis</name>
    <dbReference type="NCBI Taxonomy" id="766895"/>
    <lineage>
        <taxon>Bacteria</taxon>
        <taxon>Bacillati</taxon>
        <taxon>Bacillota</taxon>
        <taxon>Bacilli</taxon>
        <taxon>Bacillales</taxon>
        <taxon>Bacillaceae</taxon>
        <taxon>Shouchella</taxon>
    </lineage>
</organism>
<keyword evidence="6" id="KW-0418">Kinase</keyword>
<dbReference type="CDD" id="cd00082">
    <property type="entry name" value="HisKA"/>
    <property type="match status" value="1"/>
</dbReference>
<sequence>MKSKTKVVVLYILISLVWIIGTDYLLYRLEPDLYSLYQKIKGIVFVIATTIFIYYLMKKNDRINALQEEKEKVETLINSMSDFVNFKDGEGRWIQSNEFGLKLFQLEGIPYQGKKDSELASYSKHFQEALHYCEQSDEQTWQQGKLTRVEEVLTLPNGEERTFDTIKTPLFRDNGERKGLVVIGRDITERIKAEKKLAESQLRYKALFEHNPELVYMVDLNGIIIDLNDQFENVTGYKKEEAIGKSMISFIAEKDHDRLYKKFHHVISERKSHQCNEITIPHRSGETVIVNCASVPIIIEGELVGITGYANNITKMIETEEKLRTTEKLAVIGELAAGIAHEIRNPLTSLQGFVQLFQSESKTDNPLHRIMLDELERINLIASELLVLSRPQEIAFTETNVQTALHDIVRLLNTEASLYGAKITLDAKEELFINGDKNQLKQLFINIIKNATEAGASSITVSLTKKFDLLWIEVKDDGCGMDQARIDKLGEPFFSRKEKGTGLGLTVSHKIIAAHEGTIQYKSKVGQGTTVIISFPAI</sequence>
<evidence type="ECO:0000256" key="3">
    <source>
        <dbReference type="ARBA" id="ARBA00022553"/>
    </source>
</evidence>
<dbReference type="EC" id="2.7.13.3" evidence="2"/>
<dbReference type="Proteomes" id="UP001179280">
    <property type="component" value="Unassembled WGS sequence"/>
</dbReference>
<keyword evidence="9" id="KW-0812">Transmembrane</keyword>
<keyword evidence="9" id="KW-1133">Transmembrane helix</keyword>
<dbReference type="InterPro" id="IPR035965">
    <property type="entry name" value="PAS-like_dom_sf"/>
</dbReference>
<dbReference type="Pfam" id="PF02518">
    <property type="entry name" value="HATPase_c"/>
    <property type="match status" value="1"/>
</dbReference>
<dbReference type="InterPro" id="IPR036890">
    <property type="entry name" value="HATPase_C_sf"/>
</dbReference>
<dbReference type="Gene3D" id="3.30.450.20">
    <property type="entry name" value="PAS domain"/>
    <property type="match status" value="2"/>
</dbReference>
<evidence type="ECO:0000259" key="10">
    <source>
        <dbReference type="PROSITE" id="PS50109"/>
    </source>
</evidence>
<keyword evidence="5" id="KW-0547">Nucleotide-binding</keyword>
<evidence type="ECO:0000256" key="4">
    <source>
        <dbReference type="ARBA" id="ARBA00022679"/>
    </source>
</evidence>
<evidence type="ECO:0000256" key="5">
    <source>
        <dbReference type="ARBA" id="ARBA00022741"/>
    </source>
</evidence>
<keyword evidence="4" id="KW-0808">Transferase</keyword>
<dbReference type="SMART" id="SM00387">
    <property type="entry name" value="HATPase_c"/>
    <property type="match status" value="1"/>
</dbReference>
<dbReference type="InterPro" id="IPR003661">
    <property type="entry name" value="HisK_dim/P_dom"/>
</dbReference>
<evidence type="ECO:0000256" key="9">
    <source>
        <dbReference type="SAM" id="Phobius"/>
    </source>
</evidence>
<keyword evidence="9" id="KW-0472">Membrane</keyword>
<comment type="caution">
    <text evidence="13">The sequence shown here is derived from an EMBL/GenBank/DDBJ whole genome shotgun (WGS) entry which is preliminary data.</text>
</comment>
<feature type="domain" description="PAC" evidence="12">
    <location>
        <begin position="147"/>
        <end position="199"/>
    </location>
</feature>
<dbReference type="PANTHER" id="PTHR43065">
    <property type="entry name" value="SENSOR HISTIDINE KINASE"/>
    <property type="match status" value="1"/>
</dbReference>
<keyword evidence="7" id="KW-0067">ATP-binding</keyword>
<dbReference type="InterPro" id="IPR013767">
    <property type="entry name" value="PAS_fold"/>
</dbReference>